<organism evidence="2 3">
    <name type="scientific">Muriicola jejuensis</name>
    <dbReference type="NCBI Taxonomy" id="504488"/>
    <lineage>
        <taxon>Bacteria</taxon>
        <taxon>Pseudomonadati</taxon>
        <taxon>Bacteroidota</taxon>
        <taxon>Flavobacteriia</taxon>
        <taxon>Flavobacteriales</taxon>
        <taxon>Flavobacteriaceae</taxon>
        <taxon>Muriicola</taxon>
    </lineage>
</organism>
<accession>A0A6P0UDN0</accession>
<dbReference type="Pfam" id="PF13566">
    <property type="entry name" value="DUF4130"/>
    <property type="match status" value="1"/>
</dbReference>
<reference evidence="2 3" key="1">
    <citation type="submission" date="2020-01" db="EMBL/GenBank/DDBJ databases">
        <title>Muriicola jejuensis KCTC 22299.</title>
        <authorList>
            <person name="Wang G."/>
        </authorList>
    </citation>
    <scope>NUCLEOTIDE SEQUENCE [LARGE SCALE GENOMIC DNA]</scope>
    <source>
        <strain evidence="2 3">KCTC 22299</strain>
    </source>
</reference>
<sequence>MENEKAIYFYDGSFNGFLTILYSVEHEGLQVEEICKIESPQDALFPEPRFIDTCQRHAQQLWEHLRAENYSALKTLYFAFMSNEKVLEGELLRFFLIWRKYRSLEKNIMFSSDFVRLFKLAREVEKEKDHMERRLSVQLDPGAPPVRLIRPKHNILPLISKRLRMRYRHSEWYVFDVRRKYGLHHLDGNISFIPFRSEYLKEDFMQSGYQGDSGLRFILEEVQNQRAIAHA</sequence>
<comment type="caution">
    <text evidence="2">The sequence shown here is derived from an EMBL/GenBank/DDBJ whole genome shotgun (WGS) entry which is preliminary data.</text>
</comment>
<evidence type="ECO:0000313" key="3">
    <source>
        <dbReference type="Proteomes" id="UP000468443"/>
    </source>
</evidence>
<dbReference type="EMBL" id="JAABOP010000004">
    <property type="protein sequence ID" value="NER11364.1"/>
    <property type="molecule type" value="Genomic_DNA"/>
</dbReference>
<dbReference type="InterPro" id="IPR025404">
    <property type="entry name" value="DUF4130"/>
</dbReference>
<evidence type="ECO:0000313" key="2">
    <source>
        <dbReference type="EMBL" id="NER11364.1"/>
    </source>
</evidence>
<feature type="domain" description="DUF4130" evidence="1">
    <location>
        <begin position="108"/>
        <end position="186"/>
    </location>
</feature>
<gene>
    <name evidence="2" type="ORF">GWK09_12590</name>
</gene>
<name>A0A6P0UDN0_9FLAO</name>
<protein>
    <submittedName>
        <fullName evidence="2">DUF4130 domain-containing protein</fullName>
    </submittedName>
</protein>
<dbReference type="RefSeq" id="WP_163693818.1">
    <property type="nucleotide sequence ID" value="NZ_FXTW01000003.1"/>
</dbReference>
<keyword evidence="3" id="KW-1185">Reference proteome</keyword>
<proteinExistence type="predicted"/>
<dbReference type="Proteomes" id="UP000468443">
    <property type="component" value="Unassembled WGS sequence"/>
</dbReference>
<dbReference type="AlphaFoldDB" id="A0A6P0UDN0"/>
<evidence type="ECO:0000259" key="1">
    <source>
        <dbReference type="Pfam" id="PF13566"/>
    </source>
</evidence>